<proteinExistence type="predicted"/>
<keyword evidence="3" id="KW-1185">Reference proteome</keyword>
<dbReference type="InterPro" id="IPR051044">
    <property type="entry name" value="MAG_DAG_Lipase"/>
</dbReference>
<dbReference type="FunCoup" id="M4B9H0">
    <property type="interactions" value="2"/>
</dbReference>
<dbReference type="VEuPathDB" id="FungiDB:HpaG802929"/>
<dbReference type="InterPro" id="IPR022742">
    <property type="entry name" value="Hydrolase_4"/>
</dbReference>
<dbReference type="InterPro" id="IPR029058">
    <property type="entry name" value="AB_hydrolase_fold"/>
</dbReference>
<dbReference type="HOGENOM" id="CLU_026209_7_0_1"/>
<dbReference type="AlphaFoldDB" id="M4B9H0"/>
<dbReference type="InParanoid" id="M4B9H0"/>
<dbReference type="Gene3D" id="3.40.50.1820">
    <property type="entry name" value="alpha/beta hydrolase"/>
    <property type="match status" value="1"/>
</dbReference>
<organism evidence="2 3">
    <name type="scientific">Hyaloperonospora arabidopsidis (strain Emoy2)</name>
    <name type="common">Downy mildew agent</name>
    <name type="synonym">Peronospora arabidopsidis</name>
    <dbReference type="NCBI Taxonomy" id="559515"/>
    <lineage>
        <taxon>Eukaryota</taxon>
        <taxon>Sar</taxon>
        <taxon>Stramenopiles</taxon>
        <taxon>Oomycota</taxon>
        <taxon>Peronosporomycetes</taxon>
        <taxon>Peronosporales</taxon>
        <taxon>Peronosporaceae</taxon>
        <taxon>Hyaloperonospora</taxon>
    </lineage>
</organism>
<evidence type="ECO:0000313" key="3">
    <source>
        <dbReference type="Proteomes" id="UP000011713"/>
    </source>
</evidence>
<accession>M4B9H0</accession>
<dbReference type="Pfam" id="PF12146">
    <property type="entry name" value="Hydrolase_4"/>
    <property type="match status" value="1"/>
</dbReference>
<reference evidence="2" key="2">
    <citation type="submission" date="2015-06" db="UniProtKB">
        <authorList>
            <consortium name="EnsemblProtists"/>
        </authorList>
    </citation>
    <scope>IDENTIFICATION</scope>
    <source>
        <strain evidence="2">Emoy2</strain>
    </source>
</reference>
<dbReference type="eggNOG" id="KOG1455">
    <property type="taxonomic scope" value="Eukaryota"/>
</dbReference>
<name>M4B9H0_HYAAE</name>
<dbReference type="EnsemblProtists" id="HpaT802929">
    <property type="protein sequence ID" value="HpaP802929"/>
    <property type="gene ID" value="HpaG802929"/>
</dbReference>
<evidence type="ECO:0000259" key="1">
    <source>
        <dbReference type="Pfam" id="PF12146"/>
    </source>
</evidence>
<dbReference type="SUPFAM" id="SSF53474">
    <property type="entry name" value="alpha/beta-Hydrolases"/>
    <property type="match status" value="1"/>
</dbReference>
<dbReference type="STRING" id="559515.M4B9H0"/>
<evidence type="ECO:0000313" key="2">
    <source>
        <dbReference type="EnsemblProtists" id="HpaP802929"/>
    </source>
</evidence>
<dbReference type="PANTHER" id="PTHR11614">
    <property type="entry name" value="PHOSPHOLIPASE-RELATED"/>
    <property type="match status" value="1"/>
</dbReference>
<reference evidence="3" key="1">
    <citation type="journal article" date="2010" name="Science">
        <title>Signatures of adaptation to obligate biotrophy in the Hyaloperonospora arabidopsidis genome.</title>
        <authorList>
            <person name="Baxter L."/>
            <person name="Tripathy S."/>
            <person name="Ishaque N."/>
            <person name="Boot N."/>
            <person name="Cabral A."/>
            <person name="Kemen E."/>
            <person name="Thines M."/>
            <person name="Ah-Fong A."/>
            <person name="Anderson R."/>
            <person name="Badejoko W."/>
            <person name="Bittner-Eddy P."/>
            <person name="Boore J.L."/>
            <person name="Chibucos M.C."/>
            <person name="Coates M."/>
            <person name="Dehal P."/>
            <person name="Delehaunty K."/>
            <person name="Dong S."/>
            <person name="Downton P."/>
            <person name="Dumas B."/>
            <person name="Fabro G."/>
            <person name="Fronick C."/>
            <person name="Fuerstenberg S.I."/>
            <person name="Fulton L."/>
            <person name="Gaulin E."/>
            <person name="Govers F."/>
            <person name="Hughes L."/>
            <person name="Humphray S."/>
            <person name="Jiang R.H."/>
            <person name="Judelson H."/>
            <person name="Kamoun S."/>
            <person name="Kyung K."/>
            <person name="Meijer H."/>
            <person name="Minx P."/>
            <person name="Morris P."/>
            <person name="Nelson J."/>
            <person name="Phuntumart V."/>
            <person name="Qutob D."/>
            <person name="Rehmany A."/>
            <person name="Rougon-Cardoso A."/>
            <person name="Ryden P."/>
            <person name="Torto-Alalibo T."/>
            <person name="Studholme D."/>
            <person name="Wang Y."/>
            <person name="Win J."/>
            <person name="Wood J."/>
            <person name="Clifton S.W."/>
            <person name="Rogers J."/>
            <person name="Van den Ackerveken G."/>
            <person name="Jones J.D."/>
            <person name="McDowell J.M."/>
            <person name="Beynon J."/>
            <person name="Tyler B.M."/>
        </authorList>
    </citation>
    <scope>NUCLEOTIDE SEQUENCE [LARGE SCALE GENOMIC DNA]</scope>
    <source>
        <strain evidence="3">Emoy2</strain>
    </source>
</reference>
<dbReference type="OMA" id="EPREWDG"/>
<protein>
    <recommendedName>
        <fullName evidence="1">Serine aminopeptidase S33 domain-containing protein</fullName>
    </recommendedName>
</protein>
<feature type="domain" description="Serine aminopeptidase S33" evidence="1">
    <location>
        <begin position="47"/>
        <end position="306"/>
    </location>
</feature>
<dbReference type="Proteomes" id="UP000011713">
    <property type="component" value="Unassembled WGS sequence"/>
</dbReference>
<dbReference type="EMBL" id="JH598031">
    <property type="status" value="NOT_ANNOTATED_CDS"/>
    <property type="molecule type" value="Genomic_DNA"/>
</dbReference>
<sequence>MATRSRVNSSLRAQHMPSHFRHIDGTFANSRGQNLSYLALFPPADAPIRALVLYLHGIGDHSRRYFYFYEKLCTSGFGVFAYDLVSHGASDSDHHGLRAHSARFQHFVDDTNAFITLAKSKLFAQLGLDASTEAPLPLILSGMSYGTLVGLHTILSGQHTFQGVVLVAPALLVEMTTILRLQAVFARPLSRLVPKVRIVPGVNSHFLCRDQAYLDDFRADPLTVSEPVTARMGAETLKAMKLLEADRRVQEPGSVLGNLPMLMMMGSNDKVTSLELAQVFFNRLAAPDKEFKIFDGFFHALFDDPECEAVFDHLEKWLVKRFPVVPKRGDEADDIEFKGEDETVGTSAEVGDTKTGIEEESATTDVAAMEGSGAKAVETSVAPMIESKATIVGTTVAALETVKVEAVETSGEISVETKDNLEVEKVEHGDAFVVEPNAGVSHIIEQEEPAVETVSTIGSSGNMANVAETKVGADVSGEALKTDV</sequence>